<dbReference type="AlphaFoldDB" id="A0ABD5SHA7"/>
<proteinExistence type="predicted"/>
<organism evidence="3 4">
    <name type="scientific">Halorubrum tibetense</name>
    <dbReference type="NCBI Taxonomy" id="175631"/>
    <lineage>
        <taxon>Archaea</taxon>
        <taxon>Methanobacteriati</taxon>
        <taxon>Methanobacteriota</taxon>
        <taxon>Stenosarchaea group</taxon>
        <taxon>Halobacteria</taxon>
        <taxon>Halobacteriales</taxon>
        <taxon>Haloferacaceae</taxon>
        <taxon>Halorubrum</taxon>
    </lineage>
</organism>
<dbReference type="Proteomes" id="UP001596442">
    <property type="component" value="Unassembled WGS sequence"/>
</dbReference>
<dbReference type="Pfam" id="PF23438">
    <property type="entry name" value="DUF7123"/>
    <property type="match status" value="1"/>
</dbReference>
<dbReference type="RefSeq" id="WP_379783238.1">
    <property type="nucleotide sequence ID" value="NZ_JBHSWW010000311.1"/>
</dbReference>
<dbReference type="EMBL" id="JBHSWW010000311">
    <property type="protein sequence ID" value="MFC6754615.1"/>
    <property type="molecule type" value="Genomic_DNA"/>
</dbReference>
<keyword evidence="4" id="KW-1185">Reference proteome</keyword>
<reference evidence="3 4" key="1">
    <citation type="journal article" date="2019" name="Int. J. Syst. Evol. Microbiol.">
        <title>The Global Catalogue of Microorganisms (GCM) 10K type strain sequencing project: providing services to taxonomists for standard genome sequencing and annotation.</title>
        <authorList>
            <consortium name="The Broad Institute Genomics Platform"/>
            <consortium name="The Broad Institute Genome Sequencing Center for Infectious Disease"/>
            <person name="Wu L."/>
            <person name="Ma J."/>
        </authorList>
    </citation>
    <scope>NUCLEOTIDE SEQUENCE [LARGE SCALE GENOMIC DNA]</scope>
    <source>
        <strain evidence="3 4">CGMCC 1.3239</strain>
    </source>
</reference>
<evidence type="ECO:0000256" key="1">
    <source>
        <dbReference type="SAM" id="MobiDB-lite"/>
    </source>
</evidence>
<dbReference type="InterPro" id="IPR055547">
    <property type="entry name" value="DUF7123"/>
</dbReference>
<comment type="caution">
    <text evidence="3">The sequence shown here is derived from an EMBL/GenBank/DDBJ whole genome shotgun (WGS) entry which is preliminary data.</text>
</comment>
<accession>A0ABD5SHA7</accession>
<evidence type="ECO:0000313" key="4">
    <source>
        <dbReference type="Proteomes" id="UP001596442"/>
    </source>
</evidence>
<feature type="domain" description="DUF7123" evidence="2">
    <location>
        <begin position="31"/>
        <end position="103"/>
    </location>
</feature>
<name>A0ABD5SHA7_9EURY</name>
<protein>
    <recommendedName>
        <fullName evidence="2">DUF7123 domain-containing protein</fullName>
    </recommendedName>
</protein>
<evidence type="ECO:0000259" key="2">
    <source>
        <dbReference type="Pfam" id="PF23438"/>
    </source>
</evidence>
<feature type="region of interest" description="Disordered" evidence="1">
    <location>
        <begin position="1"/>
        <end position="38"/>
    </location>
</feature>
<feature type="compositionally biased region" description="Low complexity" evidence="1">
    <location>
        <begin position="1"/>
        <end position="13"/>
    </location>
</feature>
<gene>
    <name evidence="3" type="ORF">ACFQEU_14285</name>
</gene>
<evidence type="ECO:0000313" key="3">
    <source>
        <dbReference type="EMBL" id="MFC6754615.1"/>
    </source>
</evidence>
<sequence>MSTSTTPTDTTTEPSDDPDAATDDTAAAADDADEPASKTERLASYLRQEAENGEMYFKSKFIADDVDLSPKEIGALIVQLQDSVADLEIEKWSYTGATTWRVSKA</sequence>